<accession>A0A165HF45</accession>
<dbReference type="EMBL" id="KV426019">
    <property type="protein sequence ID" value="KZV91876.1"/>
    <property type="molecule type" value="Genomic_DNA"/>
</dbReference>
<evidence type="ECO:0000256" key="1">
    <source>
        <dbReference type="RuleBase" id="RU410713"/>
    </source>
</evidence>
<dbReference type="Gene3D" id="1.10.238.10">
    <property type="entry name" value="EF-hand"/>
    <property type="match status" value="1"/>
</dbReference>
<dbReference type="GO" id="GO:0097602">
    <property type="term" value="F:cullin family protein binding"/>
    <property type="evidence" value="ECO:0007669"/>
    <property type="project" value="TreeGrafter"/>
</dbReference>
<dbReference type="STRING" id="1314781.A0A165HF45"/>
<dbReference type="PANTHER" id="PTHR12281">
    <property type="entry name" value="RP42 RELATED"/>
    <property type="match status" value="1"/>
</dbReference>
<dbReference type="Proteomes" id="UP000077266">
    <property type="component" value="Unassembled WGS sequence"/>
</dbReference>
<comment type="function">
    <text evidence="1">Neddylation of cullins play an essential role in the regulation of SCF-type complexes activity.</text>
</comment>
<feature type="non-terminal residue" evidence="3">
    <location>
        <position position="1"/>
    </location>
</feature>
<dbReference type="GO" id="GO:0045116">
    <property type="term" value="P:protein neddylation"/>
    <property type="evidence" value="ECO:0007669"/>
    <property type="project" value="TreeGrafter"/>
</dbReference>
<dbReference type="OrthoDB" id="27198at2759"/>
<name>A0A165HF45_EXIGL</name>
<dbReference type="GO" id="GO:0032182">
    <property type="term" value="F:ubiquitin-like protein binding"/>
    <property type="evidence" value="ECO:0007669"/>
    <property type="project" value="TreeGrafter"/>
</dbReference>
<dbReference type="GO" id="GO:0000151">
    <property type="term" value="C:ubiquitin ligase complex"/>
    <property type="evidence" value="ECO:0007669"/>
    <property type="project" value="TreeGrafter"/>
</dbReference>
<dbReference type="InParanoid" id="A0A165HF45"/>
<dbReference type="GO" id="GO:0005886">
    <property type="term" value="C:plasma membrane"/>
    <property type="evidence" value="ECO:0007669"/>
    <property type="project" value="UniProtKB-ARBA"/>
</dbReference>
<dbReference type="InterPro" id="IPR005176">
    <property type="entry name" value="PONY_dom"/>
</dbReference>
<dbReference type="GO" id="GO:0031624">
    <property type="term" value="F:ubiquitin conjugating enzyme binding"/>
    <property type="evidence" value="ECO:0007669"/>
    <property type="project" value="TreeGrafter"/>
</dbReference>
<dbReference type="AlphaFoldDB" id="A0A165HF45"/>
<organism evidence="3 4">
    <name type="scientific">Exidia glandulosa HHB12029</name>
    <dbReference type="NCBI Taxonomy" id="1314781"/>
    <lineage>
        <taxon>Eukaryota</taxon>
        <taxon>Fungi</taxon>
        <taxon>Dikarya</taxon>
        <taxon>Basidiomycota</taxon>
        <taxon>Agaricomycotina</taxon>
        <taxon>Agaricomycetes</taxon>
        <taxon>Auriculariales</taxon>
        <taxon>Exidiaceae</taxon>
        <taxon>Exidia</taxon>
    </lineage>
</organism>
<protein>
    <recommendedName>
        <fullName evidence="1">Defective in cullin neddylation protein</fullName>
    </recommendedName>
</protein>
<dbReference type="InterPro" id="IPR014764">
    <property type="entry name" value="DCN-prot"/>
</dbReference>
<evidence type="ECO:0000313" key="3">
    <source>
        <dbReference type="EMBL" id="KZV91876.1"/>
    </source>
</evidence>
<sequence>LESDVDSILVDGTLRLCQDLSVDPEDVVLLAVAFELKCPAVAEFSREGWLTGWTNLRCDTVQAMQAILPQLRTKLASDAAYFQQVYSATFDFAKSAGQRSLPLETAESFWGLLLPHGIRGGALAPSTWTVTQLSSWYAFLHDTKVKGVSKDTWSMLLEFLKTVDPQFTAYDEEAAWPSIIDDYVAWAREHAGSV</sequence>
<proteinExistence type="predicted"/>
<keyword evidence="4" id="KW-1185">Reference proteome</keyword>
<feature type="domain" description="DCUN1" evidence="2">
    <location>
        <begin position="1"/>
        <end position="188"/>
    </location>
</feature>
<evidence type="ECO:0000313" key="4">
    <source>
        <dbReference type="Proteomes" id="UP000077266"/>
    </source>
</evidence>
<dbReference type="Gene3D" id="1.10.238.200">
    <property type="entry name" value="Cullin, PONY binding domain"/>
    <property type="match status" value="1"/>
</dbReference>
<gene>
    <name evidence="3" type="ORF">EXIGLDRAFT_615135</name>
</gene>
<dbReference type="InterPro" id="IPR042460">
    <property type="entry name" value="DCN1-like_PONY"/>
</dbReference>
<dbReference type="FunFam" id="1.10.238.200:FF:000003">
    <property type="entry name" value="DCN1-like protein 3"/>
    <property type="match status" value="1"/>
</dbReference>
<dbReference type="PANTHER" id="PTHR12281:SF31">
    <property type="entry name" value="DCN1-LIKE PROTEIN 3"/>
    <property type="match status" value="1"/>
</dbReference>
<evidence type="ECO:0000259" key="2">
    <source>
        <dbReference type="PROSITE" id="PS51229"/>
    </source>
</evidence>
<dbReference type="Pfam" id="PF03556">
    <property type="entry name" value="Cullin_binding"/>
    <property type="match status" value="1"/>
</dbReference>
<dbReference type="FunCoup" id="A0A165HF45">
    <property type="interactions" value="186"/>
</dbReference>
<reference evidence="3 4" key="1">
    <citation type="journal article" date="2016" name="Mol. Biol. Evol.">
        <title>Comparative Genomics of Early-Diverging Mushroom-Forming Fungi Provides Insights into the Origins of Lignocellulose Decay Capabilities.</title>
        <authorList>
            <person name="Nagy L.G."/>
            <person name="Riley R."/>
            <person name="Tritt A."/>
            <person name="Adam C."/>
            <person name="Daum C."/>
            <person name="Floudas D."/>
            <person name="Sun H."/>
            <person name="Yadav J.S."/>
            <person name="Pangilinan J."/>
            <person name="Larsson K.H."/>
            <person name="Matsuura K."/>
            <person name="Barry K."/>
            <person name="Labutti K."/>
            <person name="Kuo R."/>
            <person name="Ohm R.A."/>
            <person name="Bhattacharya S.S."/>
            <person name="Shirouzu T."/>
            <person name="Yoshinaga Y."/>
            <person name="Martin F.M."/>
            <person name="Grigoriev I.V."/>
            <person name="Hibbett D.S."/>
        </authorList>
    </citation>
    <scope>NUCLEOTIDE SEQUENCE [LARGE SCALE GENOMIC DNA]</scope>
    <source>
        <strain evidence="3 4">HHB12029</strain>
    </source>
</reference>
<dbReference type="PROSITE" id="PS51229">
    <property type="entry name" value="DCUN1"/>
    <property type="match status" value="1"/>
</dbReference>